<gene>
    <name evidence="2" type="ORF">NDU88_005192</name>
</gene>
<comment type="caution">
    <text evidence="2">The sequence shown here is derived from an EMBL/GenBank/DDBJ whole genome shotgun (WGS) entry which is preliminary data.</text>
</comment>
<evidence type="ECO:0000256" key="1">
    <source>
        <dbReference type="SAM" id="MobiDB-lite"/>
    </source>
</evidence>
<keyword evidence="3" id="KW-1185">Reference proteome</keyword>
<dbReference type="Proteomes" id="UP001066276">
    <property type="component" value="Chromosome 2_2"/>
</dbReference>
<evidence type="ECO:0000313" key="3">
    <source>
        <dbReference type="Proteomes" id="UP001066276"/>
    </source>
</evidence>
<accession>A0AAV7V585</accession>
<sequence>MHLQQHSSITYQEAAREFSSCTSGSIQALPTKKQPESSARAPPAAFRHYLPRSSQRVQLVHLQRHSGITYQEAARELSSCTSSGIQALPTKKQPESSARAPPAAFRHYLPSSSQRAQLVHLQRHSGITYQEAARELSSCTSSSIQALPTKKQTEGSAYAPPAAFRHNLPRSRVQLMHLQQNSGIAYQEAEFSSCTCSTIQALPTKQQPESSARAPPAAYRHYLPRSRVQLMHLQQHSGITYQEADRGLSSCTSSSIQALPTKKQSSAHAPPAGFRHYLPRSRVQLMHLQQYSGIAYQEAEFSSCTCSSIQALPTKQQPVSSAHAPPAAFRHYLTRSRVQLMHLQQHSGITYQEADRVLSSCTSSSIQALPTKKQSSAHAPAAAFWHYLPRSRQRAQLMHLQQHSGITYQEAEFSSCTCSSIQALPSKQQPESSAHAPPAAFRHYLPRSRVQLMHLQQHSGITYQEADRGLSSCTSSSIQALPTKKQSSAHAPAAAFRHYLPRSRVQLMHLRQHSGITYQEAARELSSCTSSGIQALPTKKQPEGSARAPPAAFRHYLLRSSKRAQLVHLQQHSGITYQEAARKLSSCTCSSIQALPTKKQTEGSARAPPAAFRHYLPRSSQRAQLMYLQRHSGITYQPESSAHAPPAAFRHYLQEAARELSLCTSSNIQALPTKKQSSAHAPPAAFRQYLPRSSQRAQLVHLQQHSGITYQEAAREFSSCTSSGIQALPTKKQPESSARAPPAAFRHYLPRSSQRVQLVHLQRHSGITYQPESSAHAPPAAFRHYLQEAARELSSCTSSSIQALPTKKQPESSARAPPAAFRHYLPRSSQRAQLVHLQRHSGITYQAAARELSSCTSSGIQALPTKKQPESSARAPPAAFRHYLPRNRQRAQLMHLQQHSGITYQEAEFSSCTCSSTQALPTKKQSSAHAPAAPFRHYLPSSSQKAQLMHLQQHTGITYQEAEFSSCTCSSIQTLPTKKQTEGSAHAPPAAFRHYLPRSRVQLMHLQQDSVITYQEAEFSSCTCSSIQALPTKKQSSAHAPAAAFRHYLPSSSQ</sequence>
<dbReference type="EMBL" id="JANPWB010000004">
    <property type="protein sequence ID" value="KAJ1195927.1"/>
    <property type="molecule type" value="Genomic_DNA"/>
</dbReference>
<reference evidence="2" key="1">
    <citation type="journal article" date="2022" name="bioRxiv">
        <title>Sequencing and chromosome-scale assembly of the giantPleurodeles waltlgenome.</title>
        <authorList>
            <person name="Brown T."/>
            <person name="Elewa A."/>
            <person name="Iarovenko S."/>
            <person name="Subramanian E."/>
            <person name="Araus A.J."/>
            <person name="Petzold A."/>
            <person name="Susuki M."/>
            <person name="Suzuki K.-i.T."/>
            <person name="Hayashi T."/>
            <person name="Toyoda A."/>
            <person name="Oliveira C."/>
            <person name="Osipova E."/>
            <person name="Leigh N.D."/>
            <person name="Simon A."/>
            <person name="Yun M.H."/>
        </authorList>
    </citation>
    <scope>NUCLEOTIDE SEQUENCE</scope>
    <source>
        <strain evidence="2">20211129_DDA</strain>
        <tissue evidence="2">Liver</tissue>
    </source>
</reference>
<dbReference type="AlphaFoldDB" id="A0AAV7V585"/>
<feature type="region of interest" description="Disordered" evidence="1">
    <location>
        <begin position="22"/>
        <end position="43"/>
    </location>
</feature>
<evidence type="ECO:0000313" key="2">
    <source>
        <dbReference type="EMBL" id="KAJ1195927.1"/>
    </source>
</evidence>
<organism evidence="2 3">
    <name type="scientific">Pleurodeles waltl</name>
    <name type="common">Iberian ribbed newt</name>
    <dbReference type="NCBI Taxonomy" id="8319"/>
    <lineage>
        <taxon>Eukaryota</taxon>
        <taxon>Metazoa</taxon>
        <taxon>Chordata</taxon>
        <taxon>Craniata</taxon>
        <taxon>Vertebrata</taxon>
        <taxon>Euteleostomi</taxon>
        <taxon>Amphibia</taxon>
        <taxon>Batrachia</taxon>
        <taxon>Caudata</taxon>
        <taxon>Salamandroidea</taxon>
        <taxon>Salamandridae</taxon>
        <taxon>Pleurodelinae</taxon>
        <taxon>Pleurodeles</taxon>
    </lineage>
</organism>
<proteinExistence type="predicted"/>
<protein>
    <submittedName>
        <fullName evidence="2">Uncharacterized protein</fullName>
    </submittedName>
</protein>
<name>A0AAV7V585_PLEWA</name>